<feature type="transmembrane region" description="Helical" evidence="8">
    <location>
        <begin position="161"/>
        <end position="184"/>
    </location>
</feature>
<evidence type="ECO:0000256" key="5">
    <source>
        <dbReference type="ARBA" id="ARBA00022692"/>
    </source>
</evidence>
<dbReference type="EMBL" id="FQUH01000017">
    <property type="protein sequence ID" value="SHF81281.1"/>
    <property type="molecule type" value="Genomic_DNA"/>
</dbReference>
<feature type="transmembrane region" description="Helical" evidence="8">
    <location>
        <begin position="364"/>
        <end position="384"/>
    </location>
</feature>
<protein>
    <submittedName>
        <fullName evidence="10">Predicted arabinose efflux permease, MFS family</fullName>
    </submittedName>
</protein>
<dbReference type="SUPFAM" id="SSF103473">
    <property type="entry name" value="MFS general substrate transporter"/>
    <property type="match status" value="1"/>
</dbReference>
<feature type="transmembrane region" description="Helical" evidence="8">
    <location>
        <begin position="277"/>
        <end position="297"/>
    </location>
</feature>
<comment type="subcellular location">
    <subcellularLocation>
        <location evidence="1">Cell membrane</location>
        <topology evidence="1">Multi-pass membrane protein</topology>
    </subcellularLocation>
</comment>
<keyword evidence="3" id="KW-0813">Transport</keyword>
<feature type="transmembrane region" description="Helical" evidence="8">
    <location>
        <begin position="137"/>
        <end position="155"/>
    </location>
</feature>
<dbReference type="PANTHER" id="PTHR43271:SF1">
    <property type="entry name" value="INNER MEMBRANE TRANSPORT PROTEIN YNFM"/>
    <property type="match status" value="1"/>
</dbReference>
<evidence type="ECO:0000256" key="8">
    <source>
        <dbReference type="SAM" id="Phobius"/>
    </source>
</evidence>
<accession>A0A1M5EQ76</accession>
<dbReference type="Gene3D" id="1.20.1250.20">
    <property type="entry name" value="MFS general substrate transporter like domains"/>
    <property type="match status" value="1"/>
</dbReference>
<keyword evidence="11" id="KW-1185">Reference proteome</keyword>
<name>A0A1M5EQ76_VIBGA</name>
<evidence type="ECO:0000256" key="4">
    <source>
        <dbReference type="ARBA" id="ARBA00022475"/>
    </source>
</evidence>
<dbReference type="RefSeq" id="WP_072961581.1">
    <property type="nucleotide sequence ID" value="NZ_FQUH01000017.1"/>
</dbReference>
<dbReference type="AlphaFoldDB" id="A0A1M5EQ76"/>
<keyword evidence="7 8" id="KW-0472">Membrane</keyword>
<dbReference type="Proteomes" id="UP000184159">
    <property type="component" value="Unassembled WGS sequence"/>
</dbReference>
<evidence type="ECO:0000259" key="9">
    <source>
        <dbReference type="PROSITE" id="PS50850"/>
    </source>
</evidence>
<feature type="transmembrane region" description="Helical" evidence="8">
    <location>
        <begin position="338"/>
        <end position="358"/>
    </location>
</feature>
<proteinExistence type="inferred from homology"/>
<dbReference type="InterPro" id="IPR020846">
    <property type="entry name" value="MFS_dom"/>
</dbReference>
<dbReference type="PANTHER" id="PTHR43271">
    <property type="entry name" value="BLL2771 PROTEIN"/>
    <property type="match status" value="1"/>
</dbReference>
<keyword evidence="5 8" id="KW-0812">Transmembrane</keyword>
<evidence type="ECO:0000313" key="10">
    <source>
        <dbReference type="EMBL" id="SHF81281.1"/>
    </source>
</evidence>
<dbReference type="InterPro" id="IPR036259">
    <property type="entry name" value="MFS_trans_sf"/>
</dbReference>
<dbReference type="PROSITE" id="PS50850">
    <property type="entry name" value="MFS"/>
    <property type="match status" value="1"/>
</dbReference>
<evidence type="ECO:0000313" key="11">
    <source>
        <dbReference type="Proteomes" id="UP000184159"/>
    </source>
</evidence>
<feature type="transmembrane region" description="Helical" evidence="8">
    <location>
        <begin position="50"/>
        <end position="69"/>
    </location>
</feature>
<gene>
    <name evidence="10" type="ORF">SAMN02745781_03241</name>
</gene>
<evidence type="ECO:0000256" key="7">
    <source>
        <dbReference type="ARBA" id="ARBA00023136"/>
    </source>
</evidence>
<feature type="transmembrane region" description="Helical" evidence="8">
    <location>
        <begin position="245"/>
        <end position="265"/>
    </location>
</feature>
<sequence length="401" mass="44104">MIECHTPQYRQVSFGLAFGAFIVFCNLYLFQPILPHMAELYQLSETKVNWLFAASTLALAVTLVPWAICSEVFGRRKIMMIGLLTFPLLGLALLIHPTWWTLITARALTGVAIAAFASVAVAYMVEEFSPQAFQAAIGSYIAANSLGGICGRIAGGNLTDLFSWQTAVAVVSVLSIAGTLYVYFKLPPQQHFTPRKGQLLQHQRSVLMHLRQPKLWLAMLFGGANFALFVNLYSVMGFRLVAAPYSIPVGLASLIFVCYLGGTLSSRLTARWLRHHSTVAGMIAGTCLSLSGMWLAMIESLPMLVIGLICISSGAFFSHTLAYAWVSQHAKQAKATATALYLVHYYLGGSLGGFFLIACWQHGGWHMVVAGGTVIYLLLFILCWRLKEFETFQTQQHTNSI</sequence>
<feature type="transmembrane region" description="Helical" evidence="8">
    <location>
        <begin position="303"/>
        <end position="326"/>
    </location>
</feature>
<feature type="transmembrane region" description="Helical" evidence="8">
    <location>
        <begin position="81"/>
        <end position="99"/>
    </location>
</feature>
<keyword evidence="4" id="KW-1003">Cell membrane</keyword>
<comment type="similarity">
    <text evidence="2">Belongs to the major facilitator superfamily.</text>
</comment>
<feature type="transmembrane region" description="Helical" evidence="8">
    <location>
        <begin position="215"/>
        <end position="233"/>
    </location>
</feature>
<keyword evidence="6 8" id="KW-1133">Transmembrane helix</keyword>
<feature type="domain" description="Major facilitator superfamily (MFS) profile" evidence="9">
    <location>
        <begin position="12"/>
        <end position="388"/>
    </location>
</feature>
<reference evidence="11" key="1">
    <citation type="submission" date="2016-11" db="EMBL/GenBank/DDBJ databases">
        <authorList>
            <person name="Varghese N."/>
            <person name="Submissions S."/>
        </authorList>
    </citation>
    <scope>NUCLEOTIDE SEQUENCE [LARGE SCALE GENOMIC DNA]</scope>
    <source>
        <strain evidence="11">DSM 21264</strain>
    </source>
</reference>
<organism evidence="10 11">
    <name type="scientific">Vibrio gazogenes DSM 21264 = NBRC 103151</name>
    <dbReference type="NCBI Taxonomy" id="1123492"/>
    <lineage>
        <taxon>Bacteria</taxon>
        <taxon>Pseudomonadati</taxon>
        <taxon>Pseudomonadota</taxon>
        <taxon>Gammaproteobacteria</taxon>
        <taxon>Vibrionales</taxon>
        <taxon>Vibrionaceae</taxon>
        <taxon>Vibrio</taxon>
    </lineage>
</organism>
<dbReference type="GO" id="GO:0005886">
    <property type="term" value="C:plasma membrane"/>
    <property type="evidence" value="ECO:0007669"/>
    <property type="project" value="UniProtKB-SubCell"/>
</dbReference>
<evidence type="ECO:0000256" key="1">
    <source>
        <dbReference type="ARBA" id="ARBA00004651"/>
    </source>
</evidence>
<evidence type="ECO:0000256" key="2">
    <source>
        <dbReference type="ARBA" id="ARBA00008335"/>
    </source>
</evidence>
<feature type="transmembrane region" description="Helical" evidence="8">
    <location>
        <begin position="105"/>
        <end position="125"/>
    </location>
</feature>
<feature type="transmembrane region" description="Helical" evidence="8">
    <location>
        <begin position="12"/>
        <end position="30"/>
    </location>
</feature>
<dbReference type="InterPro" id="IPR011701">
    <property type="entry name" value="MFS"/>
</dbReference>
<dbReference type="GO" id="GO:0022857">
    <property type="term" value="F:transmembrane transporter activity"/>
    <property type="evidence" value="ECO:0007669"/>
    <property type="project" value="InterPro"/>
</dbReference>
<evidence type="ECO:0000256" key="6">
    <source>
        <dbReference type="ARBA" id="ARBA00022989"/>
    </source>
</evidence>
<dbReference type="CDD" id="cd17324">
    <property type="entry name" value="MFS_NepI_like"/>
    <property type="match status" value="1"/>
</dbReference>
<evidence type="ECO:0000256" key="3">
    <source>
        <dbReference type="ARBA" id="ARBA00022448"/>
    </source>
</evidence>
<dbReference type="Pfam" id="PF07690">
    <property type="entry name" value="MFS_1"/>
    <property type="match status" value="1"/>
</dbReference>